<keyword evidence="4 6" id="KW-0808">Transferase</keyword>
<dbReference type="InterPro" id="IPR035996">
    <property type="entry name" value="4pyrrol_Methylase_sf"/>
</dbReference>
<dbReference type="Proteomes" id="UP000031594">
    <property type="component" value="Unassembled WGS sequence"/>
</dbReference>
<dbReference type="RefSeq" id="WP_039720911.1">
    <property type="nucleotide sequence ID" value="NZ_CP037899.1"/>
</dbReference>
<dbReference type="NCBIfam" id="TIGR00096">
    <property type="entry name" value="16S rRNA (cytidine(1402)-2'-O)-methyltransferase"/>
    <property type="match status" value="1"/>
</dbReference>
<dbReference type="EC" id="2.1.1.198" evidence="6"/>
<reference evidence="9" key="2">
    <citation type="journal article" date="2019" name="BMC Genomics">
        <title>Complete genome sequence analysis of the thermoacidophilic verrucomicrobial methanotroph 'Candidatus Methylacidiphilum kamchatkense' strain Kam1 and comparison with its closest relatives.</title>
        <authorList>
            <person name="Kruse T."/>
            <person name="Ratnadevi C.M."/>
            <person name="Erikstad H.A."/>
            <person name="Birkeland N.K."/>
        </authorList>
    </citation>
    <scope>NUCLEOTIDE SEQUENCE</scope>
    <source>
        <strain evidence="9">Kam1</strain>
    </source>
</reference>
<evidence type="ECO:0000313" key="9">
    <source>
        <dbReference type="EMBL" id="QDQ43108.1"/>
    </source>
</evidence>
<keyword evidence="2 6" id="KW-0698">rRNA processing</keyword>
<organism evidence="9 11">
    <name type="scientific">Methylacidiphilum kamchatkense Kam1</name>
    <dbReference type="NCBI Taxonomy" id="1202785"/>
    <lineage>
        <taxon>Bacteria</taxon>
        <taxon>Pseudomonadati</taxon>
        <taxon>Verrucomicrobiota</taxon>
        <taxon>Methylacidiphilae</taxon>
        <taxon>Methylacidiphilales</taxon>
        <taxon>Methylacidiphilaceae</taxon>
        <taxon>Methylacidiphilum (ex Ratnadevi et al. 2023)</taxon>
    </lineage>
</organism>
<comment type="similarity">
    <text evidence="6">Belongs to the methyltransferase superfamily. RsmI family.</text>
</comment>
<feature type="domain" description="Tetrapyrrole methylase" evidence="7">
    <location>
        <begin position="16"/>
        <end position="213"/>
    </location>
</feature>
<dbReference type="CDD" id="cd11648">
    <property type="entry name" value="RsmI"/>
    <property type="match status" value="1"/>
</dbReference>
<protein>
    <recommendedName>
        <fullName evidence="6">Ribosomal RNA small subunit methyltransferase I</fullName>
        <ecNumber evidence="6">2.1.1.198</ecNumber>
    </recommendedName>
    <alternativeName>
        <fullName evidence="6">16S rRNA 2'-O-ribose C1402 methyltransferase</fullName>
    </alternativeName>
    <alternativeName>
        <fullName evidence="6">rRNA (cytidine-2'-O-)-methyltransferase RsmI</fullName>
    </alternativeName>
</protein>
<dbReference type="SUPFAM" id="SSF53790">
    <property type="entry name" value="Tetrapyrrole methylase"/>
    <property type="match status" value="1"/>
</dbReference>
<name>A0A0C1RVN0_9BACT</name>
<evidence type="ECO:0000313" key="11">
    <source>
        <dbReference type="Proteomes" id="UP000315925"/>
    </source>
</evidence>
<dbReference type="GO" id="GO:0070677">
    <property type="term" value="F:rRNA (cytosine-2'-O-)-methyltransferase activity"/>
    <property type="evidence" value="ECO:0007669"/>
    <property type="project" value="UniProtKB-UniRule"/>
</dbReference>
<dbReference type="InterPro" id="IPR000878">
    <property type="entry name" value="4pyrrol_Mease"/>
</dbReference>
<proteinExistence type="inferred from homology"/>
<evidence type="ECO:0000313" key="10">
    <source>
        <dbReference type="Proteomes" id="UP000031594"/>
    </source>
</evidence>
<evidence type="ECO:0000256" key="1">
    <source>
        <dbReference type="ARBA" id="ARBA00022490"/>
    </source>
</evidence>
<reference evidence="8 10" key="1">
    <citation type="submission" date="2014-08" db="EMBL/GenBank/DDBJ databases">
        <title>Methylacidiphilum kamchatkense strain Kam1 draft genome sequence.</title>
        <authorList>
            <person name="Birkeland N.-K."/>
            <person name="Erikstad H.A."/>
        </authorList>
    </citation>
    <scope>NUCLEOTIDE SEQUENCE [LARGE SCALE GENOMIC DNA]</scope>
    <source>
        <strain evidence="8 10">Kam1</strain>
    </source>
</reference>
<keyword evidence="1 6" id="KW-0963">Cytoplasm</keyword>
<dbReference type="PANTHER" id="PTHR46111:SF1">
    <property type="entry name" value="RIBOSOMAL RNA SMALL SUBUNIT METHYLTRANSFERASE I"/>
    <property type="match status" value="1"/>
</dbReference>
<comment type="function">
    <text evidence="6">Catalyzes the 2'-O-methylation of the ribose of cytidine 1402 (C1402) in 16S rRNA.</text>
</comment>
<gene>
    <name evidence="6" type="primary">rsmI</name>
    <name evidence="8" type="ORF">A946_02855</name>
    <name evidence="9" type="ORF">kam1_1897</name>
</gene>
<evidence type="ECO:0000259" key="7">
    <source>
        <dbReference type="Pfam" id="PF00590"/>
    </source>
</evidence>
<evidence type="ECO:0000256" key="3">
    <source>
        <dbReference type="ARBA" id="ARBA00022603"/>
    </source>
</evidence>
<dbReference type="STRING" id="1202785.A946_02855"/>
<reference evidence="11" key="3">
    <citation type="submission" date="2019-03" db="EMBL/GenBank/DDBJ databases">
        <title>Complete genome of Methylacidiphilum kamchatkense Kam1.</title>
        <authorList>
            <person name="Kruse T."/>
            <person name="Murarilal Ratnadevi C."/>
            <person name="Erikstad H.-A."/>
            <person name="Birkeland N.-K."/>
        </authorList>
    </citation>
    <scope>NUCLEOTIDE SEQUENCE [LARGE SCALE GENOMIC DNA]</scope>
    <source>
        <strain evidence="11">kam1</strain>
    </source>
</reference>
<dbReference type="AlphaFoldDB" id="A0A0C1RVN0"/>
<keyword evidence="3 6" id="KW-0489">Methyltransferase</keyword>
<evidence type="ECO:0000313" key="8">
    <source>
        <dbReference type="EMBL" id="KIE59001.1"/>
    </source>
</evidence>
<keyword evidence="5 6" id="KW-0949">S-adenosyl-L-methionine</keyword>
<evidence type="ECO:0000256" key="2">
    <source>
        <dbReference type="ARBA" id="ARBA00022552"/>
    </source>
</evidence>
<dbReference type="PANTHER" id="PTHR46111">
    <property type="entry name" value="RIBOSOMAL RNA SMALL SUBUNIT METHYLTRANSFERASE I"/>
    <property type="match status" value="1"/>
</dbReference>
<comment type="catalytic activity">
    <reaction evidence="6">
        <text>cytidine(1402) in 16S rRNA + S-adenosyl-L-methionine = 2'-O-methylcytidine(1402) in 16S rRNA + S-adenosyl-L-homocysteine + H(+)</text>
        <dbReference type="Rhea" id="RHEA:42924"/>
        <dbReference type="Rhea" id="RHEA-COMP:10285"/>
        <dbReference type="Rhea" id="RHEA-COMP:10286"/>
        <dbReference type="ChEBI" id="CHEBI:15378"/>
        <dbReference type="ChEBI" id="CHEBI:57856"/>
        <dbReference type="ChEBI" id="CHEBI:59789"/>
        <dbReference type="ChEBI" id="CHEBI:74495"/>
        <dbReference type="ChEBI" id="CHEBI:82748"/>
        <dbReference type="EC" id="2.1.1.198"/>
    </reaction>
</comment>
<dbReference type="InterPro" id="IPR014777">
    <property type="entry name" value="4pyrrole_Mease_sub1"/>
</dbReference>
<dbReference type="EMBL" id="JQNX01000002">
    <property type="protein sequence ID" value="KIE59001.1"/>
    <property type="molecule type" value="Genomic_DNA"/>
</dbReference>
<dbReference type="OrthoDB" id="9809084at2"/>
<dbReference type="KEGG" id="mkc:kam1_1897"/>
<evidence type="ECO:0000256" key="5">
    <source>
        <dbReference type="ARBA" id="ARBA00022691"/>
    </source>
</evidence>
<dbReference type="InterPro" id="IPR008189">
    <property type="entry name" value="rRNA_ssu_MeTfrase_I"/>
</dbReference>
<dbReference type="Pfam" id="PF00590">
    <property type="entry name" value="TP_methylase"/>
    <property type="match status" value="1"/>
</dbReference>
<keyword evidence="10" id="KW-1185">Reference proteome</keyword>
<dbReference type="PIRSF" id="PIRSF005917">
    <property type="entry name" value="MTase_YraL"/>
    <property type="match status" value="1"/>
</dbReference>
<dbReference type="Proteomes" id="UP000315925">
    <property type="component" value="Chromosome"/>
</dbReference>
<accession>A0A0C1RVN0</accession>
<evidence type="ECO:0000256" key="4">
    <source>
        <dbReference type="ARBA" id="ARBA00022679"/>
    </source>
</evidence>
<dbReference type="Gene3D" id="3.30.950.10">
    <property type="entry name" value="Methyltransferase, Cobalt-precorrin-4 Transmethylase, Domain 2"/>
    <property type="match status" value="1"/>
</dbReference>
<evidence type="ECO:0000256" key="6">
    <source>
        <dbReference type="HAMAP-Rule" id="MF_01877"/>
    </source>
</evidence>
<dbReference type="InterPro" id="IPR014776">
    <property type="entry name" value="4pyrrole_Mease_sub2"/>
</dbReference>
<comment type="subcellular location">
    <subcellularLocation>
        <location evidence="6">Cytoplasm</location>
    </subcellularLocation>
</comment>
<dbReference type="Gene3D" id="3.40.1010.10">
    <property type="entry name" value="Cobalt-precorrin-4 Transmethylase, Domain 1"/>
    <property type="match status" value="1"/>
</dbReference>
<dbReference type="EMBL" id="CP037899">
    <property type="protein sequence ID" value="QDQ43108.1"/>
    <property type="molecule type" value="Genomic_DNA"/>
</dbReference>
<sequence length="253" mass="28510">MSQSQENTKNNLLGRLFVVGTPIGNLEDITYKAVKTLKEVDIIAAEDTRKALILIQKWEIKKPLFTYNKINEEKKASSLLKILLKGKKVALISEAGMPCISDPGERLIHKCIEKNIPFEVIPGPSAVLQALLLSGFKTTPFYFGGFLPIKTKARQAEWLQSAERPYTSVYFESPYRLIASLEDAQLTIPDCMLCIVKEMTKKFEEVFRGKPKDLLFQLQSVKIKGEFSIVVDGFGYAKEKQQKRSTDPSSDIT</sequence>
<dbReference type="GO" id="GO:0005737">
    <property type="term" value="C:cytoplasm"/>
    <property type="evidence" value="ECO:0007669"/>
    <property type="project" value="UniProtKB-SubCell"/>
</dbReference>
<dbReference type="HAMAP" id="MF_01877">
    <property type="entry name" value="16SrRNA_methyltr_I"/>
    <property type="match status" value="1"/>
</dbReference>